<protein>
    <submittedName>
        <fullName evidence="3">Piso0_002203 protein</fullName>
    </submittedName>
</protein>
<dbReference type="PANTHER" id="PTHR43625:SF78">
    <property type="entry name" value="PYRIDOXAL REDUCTASE-RELATED"/>
    <property type="match status" value="1"/>
</dbReference>
<keyword evidence="1" id="KW-0560">Oxidoreductase</keyword>
<dbReference type="OrthoDB" id="37537at2759"/>
<dbReference type="FunCoup" id="G8YEE5">
    <property type="interactions" value="64"/>
</dbReference>
<dbReference type="OMA" id="YPVEETI"/>
<name>G8YEE5_PICSO</name>
<dbReference type="SUPFAM" id="SSF51430">
    <property type="entry name" value="NAD(P)-linked oxidoreductase"/>
    <property type="match status" value="1"/>
</dbReference>
<dbReference type="PANTHER" id="PTHR43625">
    <property type="entry name" value="AFLATOXIN B1 ALDEHYDE REDUCTASE"/>
    <property type="match status" value="1"/>
</dbReference>
<dbReference type="InParanoid" id="G8YEE5"/>
<sequence length="342" mass="38622">MPANKFEPVELKDPIGYGTMSLTWRPDVNMDEALKSLRYAHTKTSHFNACEFYGDDDINLKLMQKFIEGNDAASNSEIVISIKGMMNPASFTPDWSKESVDRSMSKIKRYFPAREGRPKIIFGPARVDRSHPIEDTISYISEFVKSGVIDGIFLSECGSQTIAKAASVFPITCVEVELSPVYPMIINNGVLKECAAQNIAVVAYSPIAMGLLTTSTIEKPEEYIKRKAPMSGQLDRHNVENIKHNIKLAQQLNEMAKKRNVSLETYVLSWVTSLSRNATWYDYKFPQIIPIPSGSTKEKIDINFGPRISIPDDELKEIKKVIDSFEVKGFRYSSHTKDWEFA</sequence>
<organism evidence="3 4">
    <name type="scientific">Pichia sorbitophila (strain ATCC MYA-4447 / BCRC 22081 / CBS 7064 / NBRC 10061 / NRRL Y-12695)</name>
    <name type="common">Hybrid yeast</name>
    <dbReference type="NCBI Taxonomy" id="559304"/>
    <lineage>
        <taxon>Eukaryota</taxon>
        <taxon>Fungi</taxon>
        <taxon>Dikarya</taxon>
        <taxon>Ascomycota</taxon>
        <taxon>Saccharomycotina</taxon>
        <taxon>Pichiomycetes</taxon>
        <taxon>Debaryomycetaceae</taxon>
        <taxon>Millerozyma</taxon>
    </lineage>
</organism>
<dbReference type="InterPro" id="IPR023210">
    <property type="entry name" value="NADP_OxRdtase_dom"/>
</dbReference>
<dbReference type="GO" id="GO:0016491">
    <property type="term" value="F:oxidoreductase activity"/>
    <property type="evidence" value="ECO:0007669"/>
    <property type="project" value="UniProtKB-KW"/>
</dbReference>
<dbReference type="AlphaFoldDB" id="G8YEE5"/>
<reference evidence="3 4" key="1">
    <citation type="journal article" date="2012" name="G3 (Bethesda)">
        <title>Pichia sorbitophila, an interspecies yeast hybrid reveals early steps of genome resolution following polyploidization.</title>
        <authorList>
            <person name="Leh Louis V."/>
            <person name="Despons L."/>
            <person name="Friedrich A."/>
            <person name="Martin T."/>
            <person name="Durrens P."/>
            <person name="Casaregola S."/>
            <person name="Neuveglise C."/>
            <person name="Fairhead C."/>
            <person name="Marck C."/>
            <person name="Cruz J.A."/>
            <person name="Straub M.L."/>
            <person name="Kugler V."/>
            <person name="Sacerdot C."/>
            <person name="Uzunov Z."/>
            <person name="Thierry A."/>
            <person name="Weiss S."/>
            <person name="Bleykasten C."/>
            <person name="De Montigny J."/>
            <person name="Jacques N."/>
            <person name="Jung P."/>
            <person name="Lemaire M."/>
            <person name="Mallet S."/>
            <person name="Morel G."/>
            <person name="Richard G.F."/>
            <person name="Sarkar A."/>
            <person name="Savel G."/>
            <person name="Schacherer J."/>
            <person name="Seret M.L."/>
            <person name="Talla E."/>
            <person name="Samson G."/>
            <person name="Jubin C."/>
            <person name="Poulain J."/>
            <person name="Vacherie B."/>
            <person name="Barbe V."/>
            <person name="Pelletier E."/>
            <person name="Sherman D.J."/>
            <person name="Westhof E."/>
            <person name="Weissenbach J."/>
            <person name="Baret P.V."/>
            <person name="Wincker P."/>
            <person name="Gaillardin C."/>
            <person name="Dujon B."/>
            <person name="Souciet J.L."/>
        </authorList>
    </citation>
    <scope>NUCLEOTIDE SEQUENCE [LARGE SCALE GENOMIC DNA]</scope>
    <source>
        <strain evidence="4">ATCC MYA-4447 / BCRC 22081 / CBS 7064 / NBRC 10061 / NRRL Y-12695</strain>
    </source>
</reference>
<keyword evidence="4" id="KW-1185">Reference proteome</keyword>
<dbReference type="Proteomes" id="UP000005222">
    <property type="component" value="Chromosome I"/>
</dbReference>
<dbReference type="InterPro" id="IPR036812">
    <property type="entry name" value="NAD(P)_OxRdtase_dom_sf"/>
</dbReference>
<evidence type="ECO:0000313" key="3">
    <source>
        <dbReference type="EMBL" id="CCE81544.1"/>
    </source>
</evidence>
<feature type="domain" description="NADP-dependent oxidoreductase" evidence="2">
    <location>
        <begin position="14"/>
        <end position="322"/>
    </location>
</feature>
<dbReference type="eggNOG" id="KOG1575">
    <property type="taxonomic scope" value="Eukaryota"/>
</dbReference>
<dbReference type="Gene3D" id="3.20.20.100">
    <property type="entry name" value="NADP-dependent oxidoreductase domain"/>
    <property type="match status" value="1"/>
</dbReference>
<dbReference type="GO" id="GO:0005737">
    <property type="term" value="C:cytoplasm"/>
    <property type="evidence" value="ECO:0007669"/>
    <property type="project" value="TreeGrafter"/>
</dbReference>
<dbReference type="STRING" id="559304.G8YEE5"/>
<dbReference type="EMBL" id="FO082051">
    <property type="protein sequence ID" value="CCE81544.1"/>
    <property type="molecule type" value="Genomic_DNA"/>
</dbReference>
<proteinExistence type="predicted"/>
<dbReference type="Pfam" id="PF00248">
    <property type="entry name" value="Aldo_ket_red"/>
    <property type="match status" value="1"/>
</dbReference>
<evidence type="ECO:0000256" key="1">
    <source>
        <dbReference type="ARBA" id="ARBA00023002"/>
    </source>
</evidence>
<evidence type="ECO:0000313" key="4">
    <source>
        <dbReference type="Proteomes" id="UP000005222"/>
    </source>
</evidence>
<dbReference type="InterPro" id="IPR050791">
    <property type="entry name" value="Aldo-Keto_reductase"/>
</dbReference>
<evidence type="ECO:0000259" key="2">
    <source>
        <dbReference type="Pfam" id="PF00248"/>
    </source>
</evidence>
<dbReference type="HOGENOM" id="CLU_023205_2_1_1"/>
<gene>
    <name evidence="3" type="primary">Piso0_002203</name>
    <name evidence="3" type="ORF">GNLVRS01_PISO0I05112g</name>
</gene>
<accession>G8YEE5</accession>